<name>A0A7N0TMJ2_KALFE</name>
<keyword evidence="1" id="KW-0129">CBS domain</keyword>
<dbReference type="PANTHER" id="PTHR43427">
    <property type="entry name" value="CHLORIDE CHANNEL PROTEIN CLC-E"/>
    <property type="match status" value="1"/>
</dbReference>
<dbReference type="InterPro" id="IPR000644">
    <property type="entry name" value="CBS_dom"/>
</dbReference>
<proteinExistence type="predicted"/>
<dbReference type="PROSITE" id="PS51371">
    <property type="entry name" value="CBS"/>
    <property type="match status" value="1"/>
</dbReference>
<dbReference type="Gramene" id="Kaladp0040s0102.1.v1.1">
    <property type="protein sequence ID" value="Kaladp0040s0102.1.v1.1"/>
    <property type="gene ID" value="Kaladp0040s0102.v1.1"/>
</dbReference>
<dbReference type="EnsemblPlants" id="Kaladp0040s0102.1.v1.1">
    <property type="protein sequence ID" value="Kaladp0040s0102.1.v1.1"/>
    <property type="gene ID" value="Kaladp0040s0102.v1.1"/>
</dbReference>
<reference evidence="4" key="1">
    <citation type="submission" date="2021-01" db="UniProtKB">
        <authorList>
            <consortium name="EnsemblPlants"/>
        </authorList>
    </citation>
    <scope>IDENTIFICATION</scope>
</reference>
<dbReference type="PANTHER" id="PTHR43427:SF3">
    <property type="entry name" value="CHLORIDE CHANNEL PROTEIN CLC-F"/>
    <property type="match status" value="1"/>
</dbReference>
<evidence type="ECO:0000256" key="1">
    <source>
        <dbReference type="PROSITE-ProRule" id="PRU00703"/>
    </source>
</evidence>
<dbReference type="GO" id="GO:0005794">
    <property type="term" value="C:Golgi apparatus"/>
    <property type="evidence" value="ECO:0007669"/>
    <property type="project" value="TreeGrafter"/>
</dbReference>
<evidence type="ECO:0000313" key="4">
    <source>
        <dbReference type="EnsemblPlants" id="Kaladp0040s0102.1.v1.1"/>
    </source>
</evidence>
<dbReference type="InterPro" id="IPR046342">
    <property type="entry name" value="CBS_dom_sf"/>
</dbReference>
<evidence type="ECO:0000259" key="3">
    <source>
        <dbReference type="PROSITE" id="PS51371"/>
    </source>
</evidence>
<dbReference type="InterPro" id="IPR050368">
    <property type="entry name" value="ClC-type_chloride_channel"/>
</dbReference>
<dbReference type="SUPFAM" id="SSF54631">
    <property type="entry name" value="CBS-domain pair"/>
    <property type="match status" value="1"/>
</dbReference>
<protein>
    <recommendedName>
        <fullName evidence="3">CBS domain-containing protein</fullName>
    </recommendedName>
</protein>
<sequence length="153" mass="17619">MKYMNDKHQNCAFVVDADDLLVGILTCSDIRRYLSRNSTYGVKDPTLPDVDSCLIISACTRGIRYRGRRRGLLTCYPQTDLAIAKELMEARGIKQLPVVKHGGESQKERKRRVVGVIHYDSIRKLLREKMDRQQSTFQSRSDKDLEEIVTNRS</sequence>
<evidence type="ECO:0000256" key="2">
    <source>
        <dbReference type="SAM" id="MobiDB-lite"/>
    </source>
</evidence>
<dbReference type="GO" id="GO:0009507">
    <property type="term" value="C:chloroplast"/>
    <property type="evidence" value="ECO:0007669"/>
    <property type="project" value="TreeGrafter"/>
</dbReference>
<accession>A0A7N0TMJ2</accession>
<dbReference type="Gene3D" id="3.10.580.10">
    <property type="entry name" value="CBS-domain"/>
    <property type="match status" value="1"/>
</dbReference>
<feature type="domain" description="CBS" evidence="3">
    <location>
        <begin position="68"/>
        <end position="132"/>
    </location>
</feature>
<dbReference type="AlphaFoldDB" id="A0A7N0TMJ2"/>
<dbReference type="Pfam" id="PF00571">
    <property type="entry name" value="CBS"/>
    <property type="match status" value="2"/>
</dbReference>
<evidence type="ECO:0000313" key="5">
    <source>
        <dbReference type="Proteomes" id="UP000594263"/>
    </source>
</evidence>
<dbReference type="SMART" id="SM00116">
    <property type="entry name" value="CBS"/>
    <property type="match status" value="1"/>
</dbReference>
<dbReference type="Proteomes" id="UP000594263">
    <property type="component" value="Unplaced"/>
</dbReference>
<organism evidence="4 5">
    <name type="scientific">Kalanchoe fedtschenkoi</name>
    <name type="common">Lavender scallops</name>
    <name type="synonym">South American air plant</name>
    <dbReference type="NCBI Taxonomy" id="63787"/>
    <lineage>
        <taxon>Eukaryota</taxon>
        <taxon>Viridiplantae</taxon>
        <taxon>Streptophyta</taxon>
        <taxon>Embryophyta</taxon>
        <taxon>Tracheophyta</taxon>
        <taxon>Spermatophyta</taxon>
        <taxon>Magnoliopsida</taxon>
        <taxon>eudicotyledons</taxon>
        <taxon>Gunneridae</taxon>
        <taxon>Pentapetalae</taxon>
        <taxon>Saxifragales</taxon>
        <taxon>Crassulaceae</taxon>
        <taxon>Kalanchoe</taxon>
    </lineage>
</organism>
<feature type="region of interest" description="Disordered" evidence="2">
    <location>
        <begin position="132"/>
        <end position="153"/>
    </location>
</feature>
<keyword evidence="5" id="KW-1185">Reference proteome</keyword>